<organism evidence="2 3">
    <name type="scientific">Meloidogyne hapla</name>
    <name type="common">Root-knot nematode worm</name>
    <dbReference type="NCBI Taxonomy" id="6305"/>
    <lineage>
        <taxon>Eukaryota</taxon>
        <taxon>Metazoa</taxon>
        <taxon>Ecdysozoa</taxon>
        <taxon>Nematoda</taxon>
        <taxon>Chromadorea</taxon>
        <taxon>Rhabditida</taxon>
        <taxon>Tylenchina</taxon>
        <taxon>Tylenchomorpha</taxon>
        <taxon>Tylenchoidea</taxon>
        <taxon>Meloidogynidae</taxon>
        <taxon>Meloidogyninae</taxon>
        <taxon>Meloidogyne</taxon>
    </lineage>
</organism>
<feature type="transmembrane region" description="Helical" evidence="1">
    <location>
        <begin position="54"/>
        <end position="79"/>
    </location>
</feature>
<dbReference type="Proteomes" id="UP000095281">
    <property type="component" value="Unplaced"/>
</dbReference>
<keyword evidence="1" id="KW-0472">Membrane</keyword>
<protein>
    <submittedName>
        <fullName evidence="3">Uncharacterized protein</fullName>
    </submittedName>
</protein>
<keyword evidence="1" id="KW-1133">Transmembrane helix</keyword>
<name>A0A1I8BDF6_MELHA</name>
<keyword evidence="1" id="KW-0812">Transmembrane</keyword>
<keyword evidence="2" id="KW-1185">Reference proteome</keyword>
<dbReference type="AlphaFoldDB" id="A0A1I8BDF6"/>
<proteinExistence type="predicted"/>
<evidence type="ECO:0000313" key="2">
    <source>
        <dbReference type="Proteomes" id="UP000095281"/>
    </source>
</evidence>
<evidence type="ECO:0000256" key="1">
    <source>
        <dbReference type="SAM" id="Phobius"/>
    </source>
</evidence>
<sequence length="124" mass="14912">MSAFPSDINLNRNNLFNINKEDKKEDFIKETENINFIQIYNKFWPFRIFKITNFGFFLTILFILYGAHSFSYSLLLSLINCHNREKIKFPILIKINIEVIQKDVKEINDEKYKIKGEKEIIKEK</sequence>
<reference evidence="3" key="1">
    <citation type="submission" date="2016-11" db="UniProtKB">
        <authorList>
            <consortium name="WormBaseParasite"/>
        </authorList>
    </citation>
    <scope>IDENTIFICATION</scope>
</reference>
<dbReference type="WBParaSite" id="MhA1_Contig1917.frz3.gene3">
    <property type="protein sequence ID" value="MhA1_Contig1917.frz3.gene3"/>
    <property type="gene ID" value="MhA1_Contig1917.frz3.gene3"/>
</dbReference>
<evidence type="ECO:0000313" key="3">
    <source>
        <dbReference type="WBParaSite" id="MhA1_Contig1917.frz3.gene3"/>
    </source>
</evidence>
<accession>A0A1I8BDF6</accession>